<dbReference type="Proteomes" id="UP000339690">
    <property type="component" value="Chromosome"/>
</dbReference>
<dbReference type="EMBL" id="CP045915">
    <property type="protein sequence ID" value="QGH33854.1"/>
    <property type="molecule type" value="Genomic_DNA"/>
</dbReference>
<gene>
    <name evidence="1" type="ORF">GI584_07390</name>
</gene>
<dbReference type="KEGG" id="grc:GI584_07390"/>
<evidence type="ECO:0000313" key="2">
    <source>
        <dbReference type="Proteomes" id="UP000339690"/>
    </source>
</evidence>
<keyword evidence="1" id="KW-0808">Transferase</keyword>
<dbReference type="Gene3D" id="3.40.50.2000">
    <property type="entry name" value="Glycogen Phosphorylase B"/>
    <property type="match status" value="1"/>
</dbReference>
<protein>
    <submittedName>
        <fullName evidence="1">Glycosyltransferase</fullName>
    </submittedName>
</protein>
<organism evidence="1 2">
    <name type="scientific">Gracilibacillus salitolerans</name>
    <dbReference type="NCBI Taxonomy" id="2663022"/>
    <lineage>
        <taxon>Bacteria</taxon>
        <taxon>Bacillati</taxon>
        <taxon>Bacillota</taxon>
        <taxon>Bacilli</taxon>
        <taxon>Bacillales</taxon>
        <taxon>Bacillaceae</taxon>
        <taxon>Gracilibacillus</taxon>
    </lineage>
</organism>
<keyword evidence="2" id="KW-1185">Reference proteome</keyword>
<dbReference type="Pfam" id="PF13692">
    <property type="entry name" value="Glyco_trans_1_4"/>
    <property type="match status" value="1"/>
</dbReference>
<proteinExistence type="predicted"/>
<evidence type="ECO:0000313" key="1">
    <source>
        <dbReference type="EMBL" id="QGH33854.1"/>
    </source>
</evidence>
<sequence>MFMKKVLFIIDPLDPGLSIEHQLYLIHHHLASDTEIYVKSLDNHPLFSRQLNKEIYRLASINHVISSLRKDSCYPKNWRFTLQPRPVPWHIRKAYYNFPSLVRLYWTHISKEVTKSHTFYDEGISLSSGIPAYYLRDKVQAEKKSYYFPVRQFKQAVTPVIDDLRKQDTIYTASESMYSELEINNYQVKYYADPYYKESLYRVLLLDEAKSYQLQHLSILSANNLPNRRNIEEFIRMSEYLVKQNIAFRWYFYGDNQNEAMIRSYIKSHHLEKNVVFTGEIANVFRYLEKADVYVEWNKQSSIYFEAETMQKPIVHLKNHNQILSNRWYRIAQTLKTIEKNKNI</sequence>
<dbReference type="AlphaFoldDB" id="A0A5Q2TGA9"/>
<name>A0A5Q2TGA9_9BACI</name>
<reference evidence="1 2" key="1">
    <citation type="submission" date="2019-11" db="EMBL/GenBank/DDBJ databases">
        <title>Gracilibacillus salitolerans sp. nov., a moderate halophile isolated from a saline soil in northwest China.</title>
        <authorList>
            <person name="Gan L."/>
        </authorList>
    </citation>
    <scope>NUCLEOTIDE SEQUENCE [LARGE SCALE GENOMIC DNA]</scope>
    <source>
        <strain evidence="1 2">SCU50</strain>
    </source>
</reference>
<dbReference type="SUPFAM" id="SSF53756">
    <property type="entry name" value="UDP-Glycosyltransferase/glycogen phosphorylase"/>
    <property type="match status" value="1"/>
</dbReference>
<dbReference type="GO" id="GO:0016740">
    <property type="term" value="F:transferase activity"/>
    <property type="evidence" value="ECO:0007669"/>
    <property type="project" value="UniProtKB-KW"/>
</dbReference>
<accession>A0A5Q2TGA9</accession>